<dbReference type="NCBIfam" id="NF001862">
    <property type="entry name" value="PRK00601.1"/>
    <property type="match status" value="1"/>
</dbReference>
<dbReference type="GO" id="GO:0004170">
    <property type="term" value="F:dUTP diphosphatase activity"/>
    <property type="evidence" value="ECO:0007669"/>
    <property type="project" value="UniProtKB-UniRule"/>
</dbReference>
<evidence type="ECO:0000256" key="5">
    <source>
        <dbReference type="ARBA" id="ARBA00022842"/>
    </source>
</evidence>
<sequence>MSPTLTVNKLDEGLPTPRYARPGDAGLDLHATGDHIIHPGGGRAVIGTGIAIALPDGHAGMVCPRSGMAARHGITVTNAPGIIDAGYRGEIEVILTNTDPDRPHHIRRGDRIAQLLIVPVATPTIVLADSLDTTERGTGGLGSTGT</sequence>
<feature type="binding site" evidence="8">
    <location>
        <begin position="65"/>
        <end position="67"/>
    </location>
    <ligand>
        <name>substrate</name>
    </ligand>
</feature>
<feature type="region of interest" description="Disordered" evidence="9">
    <location>
        <begin position="1"/>
        <end position="21"/>
    </location>
</feature>
<evidence type="ECO:0000256" key="2">
    <source>
        <dbReference type="ARBA" id="ARBA00006581"/>
    </source>
</evidence>
<dbReference type="InterPro" id="IPR029054">
    <property type="entry name" value="dUTPase-like"/>
</dbReference>
<proteinExistence type="inferred from homology"/>
<gene>
    <name evidence="8" type="primary">dut</name>
    <name evidence="11" type="ORF">DVS28_b0050</name>
</gene>
<comment type="catalytic activity">
    <reaction evidence="7 8">
        <text>dUTP + H2O = dUMP + diphosphate + H(+)</text>
        <dbReference type="Rhea" id="RHEA:10248"/>
        <dbReference type="ChEBI" id="CHEBI:15377"/>
        <dbReference type="ChEBI" id="CHEBI:15378"/>
        <dbReference type="ChEBI" id="CHEBI:33019"/>
        <dbReference type="ChEBI" id="CHEBI:61555"/>
        <dbReference type="ChEBI" id="CHEBI:246422"/>
        <dbReference type="EC" id="3.6.1.23"/>
    </reaction>
</comment>
<dbReference type="GO" id="GO:0000287">
    <property type="term" value="F:magnesium ion binding"/>
    <property type="evidence" value="ECO:0007669"/>
    <property type="project" value="UniProtKB-UniRule"/>
</dbReference>
<keyword evidence="3 8" id="KW-0479">Metal-binding</keyword>
<feature type="domain" description="dUTPase-like" evidence="10">
    <location>
        <begin position="15"/>
        <end position="145"/>
    </location>
</feature>
<dbReference type="NCBIfam" id="TIGR00576">
    <property type="entry name" value="dut"/>
    <property type="match status" value="1"/>
</dbReference>
<comment type="similarity">
    <text evidence="2 8">Belongs to the dUTPase family.</text>
</comment>
<comment type="function">
    <text evidence="8">This enzyme is involved in nucleotide metabolism: it produces dUMP, the immediate precursor of thymidine nucleotides and it decreases the intracellular concentration of dUTP so that uracil cannot be incorporated into DNA.</text>
</comment>
<evidence type="ECO:0000256" key="4">
    <source>
        <dbReference type="ARBA" id="ARBA00022801"/>
    </source>
</evidence>
<comment type="pathway">
    <text evidence="8">Pyrimidine metabolism; dUMP biosynthesis; dUMP from dCTP (dUTP route): step 2/2.</text>
</comment>
<dbReference type="FunFam" id="2.70.40.10:FF:000008">
    <property type="entry name" value="Deoxyuridine 5'-triphosphate nucleotidohydrolase"/>
    <property type="match status" value="1"/>
</dbReference>
<dbReference type="EC" id="3.6.1.23" evidence="8"/>
<dbReference type="Proteomes" id="UP000264006">
    <property type="component" value="Plasmid pEDY32-46I"/>
</dbReference>
<keyword evidence="6 8" id="KW-0546">Nucleotide metabolism</keyword>
<evidence type="ECO:0000256" key="3">
    <source>
        <dbReference type="ARBA" id="ARBA00022723"/>
    </source>
</evidence>
<dbReference type="PANTHER" id="PTHR11241">
    <property type="entry name" value="DEOXYURIDINE 5'-TRIPHOSPHATE NUCLEOTIDOHYDROLASE"/>
    <property type="match status" value="1"/>
</dbReference>
<evidence type="ECO:0000313" key="11">
    <source>
        <dbReference type="EMBL" id="AXV09820.1"/>
    </source>
</evidence>
<organism evidence="11 12">
    <name type="scientific">Euzebya pacifica</name>
    <dbReference type="NCBI Taxonomy" id="1608957"/>
    <lineage>
        <taxon>Bacteria</taxon>
        <taxon>Bacillati</taxon>
        <taxon>Actinomycetota</taxon>
        <taxon>Nitriliruptoria</taxon>
        <taxon>Euzebyales</taxon>
    </lineage>
</organism>
<dbReference type="InterPro" id="IPR008181">
    <property type="entry name" value="dUTPase"/>
</dbReference>
<evidence type="ECO:0000313" key="12">
    <source>
        <dbReference type="Proteomes" id="UP000264006"/>
    </source>
</evidence>
<evidence type="ECO:0000256" key="6">
    <source>
        <dbReference type="ARBA" id="ARBA00023080"/>
    </source>
</evidence>
<dbReference type="HAMAP" id="MF_00116">
    <property type="entry name" value="dUTPase_bact"/>
    <property type="match status" value="1"/>
</dbReference>
<feature type="binding site" evidence="8">
    <location>
        <position position="84"/>
    </location>
    <ligand>
        <name>substrate</name>
    </ligand>
</feature>
<evidence type="ECO:0000256" key="9">
    <source>
        <dbReference type="SAM" id="MobiDB-lite"/>
    </source>
</evidence>
<dbReference type="UniPathway" id="UPA00610">
    <property type="reaction ID" value="UER00666"/>
</dbReference>
<evidence type="ECO:0000256" key="7">
    <source>
        <dbReference type="ARBA" id="ARBA00047686"/>
    </source>
</evidence>
<name>A0A346Y5S3_9ACTN</name>
<comment type="cofactor">
    <cofactor evidence="1 8">
        <name>Mg(2+)</name>
        <dbReference type="ChEBI" id="CHEBI:18420"/>
    </cofactor>
</comment>
<dbReference type="GO" id="GO:0006226">
    <property type="term" value="P:dUMP biosynthetic process"/>
    <property type="evidence" value="ECO:0007669"/>
    <property type="project" value="UniProtKB-UniRule"/>
</dbReference>
<keyword evidence="5 8" id="KW-0460">Magnesium</keyword>
<protein>
    <recommendedName>
        <fullName evidence="8">Deoxyuridine 5'-triphosphate nucleotidohydrolase</fullName>
        <shortName evidence="8">dUTPase</shortName>
        <ecNumber evidence="8">3.6.1.23</ecNumber>
    </recommendedName>
    <alternativeName>
        <fullName evidence="8">dUTP pyrophosphatase</fullName>
    </alternativeName>
</protein>
<dbReference type="PANTHER" id="PTHR11241:SF0">
    <property type="entry name" value="DEOXYURIDINE 5'-TRIPHOSPHATE NUCLEOTIDOHYDROLASE"/>
    <property type="match status" value="1"/>
</dbReference>
<dbReference type="KEGG" id="euz:DVS28_b0050"/>
<geneLocation type="plasmid" evidence="12">
    <name>pedy32-46i</name>
</geneLocation>
<evidence type="ECO:0000256" key="8">
    <source>
        <dbReference type="HAMAP-Rule" id="MF_00116"/>
    </source>
</evidence>
<dbReference type="AlphaFoldDB" id="A0A346Y5S3"/>
<accession>A0A346Y5S3</accession>
<feature type="binding site" evidence="8">
    <location>
        <position position="78"/>
    </location>
    <ligand>
        <name>substrate</name>
    </ligand>
</feature>
<dbReference type="SUPFAM" id="SSF51283">
    <property type="entry name" value="dUTPase-like"/>
    <property type="match status" value="1"/>
</dbReference>
<dbReference type="InterPro" id="IPR033704">
    <property type="entry name" value="dUTPase_trimeric"/>
</dbReference>
<keyword evidence="12" id="KW-1185">Reference proteome</keyword>
<dbReference type="CDD" id="cd07557">
    <property type="entry name" value="trimeric_dUTPase"/>
    <property type="match status" value="1"/>
</dbReference>
<evidence type="ECO:0000256" key="1">
    <source>
        <dbReference type="ARBA" id="ARBA00001946"/>
    </source>
</evidence>
<keyword evidence="4 8" id="KW-0378">Hydrolase</keyword>
<dbReference type="Pfam" id="PF00692">
    <property type="entry name" value="dUTPase"/>
    <property type="match status" value="1"/>
</dbReference>
<comment type="caution">
    <text evidence="8">Lacks conserved residue(s) required for the propagation of feature annotation.</text>
</comment>
<dbReference type="Gene3D" id="2.70.40.10">
    <property type="match status" value="1"/>
</dbReference>
<reference evidence="11 12" key="1">
    <citation type="submission" date="2018-09" db="EMBL/GenBank/DDBJ databases">
        <title>Complete genome sequence of Euzebya sp. DY32-46 isolated from seawater of Pacific Ocean.</title>
        <authorList>
            <person name="Xu L."/>
            <person name="Wu Y.-H."/>
            <person name="Xu X.-W."/>
        </authorList>
    </citation>
    <scope>NUCLEOTIDE SEQUENCE [LARGE SCALE GENOMIC DNA]</scope>
    <source>
        <strain evidence="11 12">DY32-46</strain>
        <plasmid evidence="12">pedy32-46i</plasmid>
    </source>
</reference>
<dbReference type="OrthoDB" id="9809956at2"/>
<keyword evidence="11" id="KW-0614">Plasmid</keyword>
<dbReference type="GO" id="GO:0046081">
    <property type="term" value="P:dUTP catabolic process"/>
    <property type="evidence" value="ECO:0007669"/>
    <property type="project" value="InterPro"/>
</dbReference>
<dbReference type="InterPro" id="IPR036157">
    <property type="entry name" value="dUTPase-like_sf"/>
</dbReference>
<dbReference type="RefSeq" id="WP_114594438.1">
    <property type="nucleotide sequence ID" value="NZ_CP031166.1"/>
</dbReference>
<dbReference type="EMBL" id="CP031166">
    <property type="protein sequence ID" value="AXV09820.1"/>
    <property type="molecule type" value="Genomic_DNA"/>
</dbReference>
<evidence type="ECO:0000259" key="10">
    <source>
        <dbReference type="Pfam" id="PF00692"/>
    </source>
</evidence>